<organism evidence="2 3">
    <name type="scientific">Echinicola rosea</name>
    <dbReference type="NCBI Taxonomy" id="1807691"/>
    <lineage>
        <taxon>Bacteria</taxon>
        <taxon>Pseudomonadati</taxon>
        <taxon>Bacteroidota</taxon>
        <taxon>Cytophagia</taxon>
        <taxon>Cytophagales</taxon>
        <taxon>Cyclobacteriaceae</taxon>
        <taxon>Echinicola</taxon>
    </lineage>
</organism>
<feature type="transmembrane region" description="Helical" evidence="1">
    <location>
        <begin position="106"/>
        <end position="128"/>
    </location>
</feature>
<keyword evidence="1" id="KW-1133">Transmembrane helix</keyword>
<reference evidence="3" key="1">
    <citation type="journal article" date="2019" name="Int. J. Syst. Evol. Microbiol.">
        <title>The Global Catalogue of Microorganisms (GCM) 10K type strain sequencing project: providing services to taxonomists for standard genome sequencing and annotation.</title>
        <authorList>
            <consortium name="The Broad Institute Genomics Platform"/>
            <consortium name="The Broad Institute Genome Sequencing Center for Infectious Disease"/>
            <person name="Wu L."/>
            <person name="Ma J."/>
        </authorList>
    </citation>
    <scope>NUCLEOTIDE SEQUENCE [LARGE SCALE GENOMIC DNA]</scope>
    <source>
        <strain evidence="3">CGMCC 1.15407</strain>
    </source>
</reference>
<sequence>MERQFIERYKRKSKEELQQIISNSADYRKEAVMAAEKLLVDINVENRGSGKVEKVEYERSGLSESFKLSFFVRSFSYRDILTIISSALLCESLFQIMEYYRDETAFLAYYSAVKIILVFAFIVFNHVVYFKEHKRSNSLLGRSVMDTGFLLSLMLIHIVGEYMIYDRVIRYTMNILGTVVFTIFFIVSIFSLEMILGLIKYGLIKLKCQIF</sequence>
<gene>
    <name evidence="2" type="ORF">GCM10011339_06790</name>
</gene>
<keyword evidence="1" id="KW-0472">Membrane</keyword>
<dbReference type="RefSeq" id="WP_137400983.1">
    <property type="nucleotide sequence ID" value="NZ_BMIU01000002.1"/>
</dbReference>
<evidence type="ECO:0000313" key="2">
    <source>
        <dbReference type="EMBL" id="GGF21405.1"/>
    </source>
</evidence>
<comment type="caution">
    <text evidence="2">The sequence shown here is derived from an EMBL/GenBank/DDBJ whole genome shotgun (WGS) entry which is preliminary data.</text>
</comment>
<proteinExistence type="predicted"/>
<evidence type="ECO:0000256" key="1">
    <source>
        <dbReference type="SAM" id="Phobius"/>
    </source>
</evidence>
<dbReference type="EMBL" id="BMIU01000002">
    <property type="protein sequence ID" value="GGF21405.1"/>
    <property type="molecule type" value="Genomic_DNA"/>
</dbReference>
<dbReference type="Proteomes" id="UP000647339">
    <property type="component" value="Unassembled WGS sequence"/>
</dbReference>
<name>A0ABQ1UN58_9BACT</name>
<evidence type="ECO:0000313" key="3">
    <source>
        <dbReference type="Proteomes" id="UP000647339"/>
    </source>
</evidence>
<keyword evidence="3" id="KW-1185">Reference proteome</keyword>
<accession>A0ABQ1UN58</accession>
<keyword evidence="1" id="KW-0812">Transmembrane</keyword>
<feature type="transmembrane region" description="Helical" evidence="1">
    <location>
        <begin position="171"/>
        <end position="199"/>
    </location>
</feature>
<protein>
    <submittedName>
        <fullName evidence="2">Uncharacterized protein</fullName>
    </submittedName>
</protein>
<feature type="transmembrane region" description="Helical" evidence="1">
    <location>
        <begin position="148"/>
        <end position="165"/>
    </location>
</feature>